<dbReference type="GO" id="GO:0004518">
    <property type="term" value="F:nuclease activity"/>
    <property type="evidence" value="ECO:0007669"/>
    <property type="project" value="InterPro"/>
</dbReference>
<dbReference type="AlphaFoldDB" id="A0A7W3ULA0"/>
<dbReference type="Pfam" id="PF14130">
    <property type="entry name" value="Cap4_nuclease"/>
    <property type="match status" value="1"/>
</dbReference>
<evidence type="ECO:0000313" key="2">
    <source>
        <dbReference type="EMBL" id="MBB1097672.1"/>
    </source>
</evidence>
<organism evidence="2 3">
    <name type="scientific">Limosilactobacillus rudii</name>
    <dbReference type="NCBI Taxonomy" id="2759755"/>
    <lineage>
        <taxon>Bacteria</taxon>
        <taxon>Bacillati</taxon>
        <taxon>Bacillota</taxon>
        <taxon>Bacilli</taxon>
        <taxon>Lactobacillales</taxon>
        <taxon>Lactobacillaceae</taxon>
        <taxon>Limosilactobacillus</taxon>
    </lineage>
</organism>
<keyword evidence="3" id="KW-1185">Reference proteome</keyword>
<reference evidence="2 3" key="1">
    <citation type="submission" date="2020-07" db="EMBL/GenBank/DDBJ databases">
        <title>Description of Limosilactobacillus balticus sp. nov., Limosilactobacillus agrestis sp. nov., Limosilactobacillus albertensis sp. nov., Limosilactobacillus rudii sp. nov., Limosilactobacillus fastidiosus sp. nov., five novel Limosilactobacillus species isolated from the vertebrate gastrointestinal tract, and proposal of 6 subspecies of Limosilactobacillus reuteri adapted to the gastrointestinal tract of specific vertebrate hosts.</title>
        <authorList>
            <person name="Li F."/>
            <person name="Cheng C."/>
            <person name="Zheng J."/>
            <person name="Quevedo R.M."/>
            <person name="Li J."/>
            <person name="Roos S."/>
            <person name="Gaenzle M.G."/>
            <person name="Walter J."/>
        </authorList>
    </citation>
    <scope>NUCLEOTIDE SEQUENCE [LARGE SCALE GENOMIC DNA]</scope>
    <source>
        <strain evidence="2 3">STM2_1</strain>
    </source>
</reference>
<dbReference type="RefSeq" id="WP_182596411.1">
    <property type="nucleotide sequence ID" value="NZ_JACIVA010000047.1"/>
</dbReference>
<protein>
    <recommendedName>
        <fullName evidence="1">CD-NTase associated protein 4-like DNA endonuclease domain-containing protein</fullName>
    </recommendedName>
</protein>
<evidence type="ECO:0000313" key="3">
    <source>
        <dbReference type="Proteomes" id="UP000517106"/>
    </source>
</evidence>
<accession>A0A7W3ULA0</accession>
<feature type="domain" description="CD-NTase associated protein 4-like DNA endonuclease" evidence="1">
    <location>
        <begin position="11"/>
        <end position="149"/>
    </location>
</feature>
<gene>
    <name evidence="2" type="ORF">H5S09_06920</name>
</gene>
<proteinExistence type="predicted"/>
<dbReference type="Proteomes" id="UP000517106">
    <property type="component" value="Unassembled WGS sequence"/>
</dbReference>
<name>A0A7W3ULA0_9LACO</name>
<dbReference type="EMBL" id="JACIVA010000047">
    <property type="protein sequence ID" value="MBB1097672.1"/>
    <property type="molecule type" value="Genomic_DNA"/>
</dbReference>
<evidence type="ECO:0000259" key="1">
    <source>
        <dbReference type="Pfam" id="PF14130"/>
    </source>
</evidence>
<sequence>MSLFRNASGIRKGFNYQDMVALYYFLDNIKEIKEIKNEGEDDVDIVFNDGSLGFLQAKETKNIDTTLKVGILRKALIALFDDCVAHKNIKLLEIITNSNYPFSKKDISFLQPYGKFIFKDLKANSQQKINKQIENICKSEKKYNKEDFDTDKLAITKISYEGSDDRSKLQELKNIIYEFISDAEISPSYYKRLLHSWSFLFYRNSDEPKNRISKKKFIDYTELTVMDAPDLDEFIRKFDVKAGNIDYIKENYEDYLEKAILDYSLITIVESDFDKFSLKNRDKVEADNIVQFVNEESSIIFEKIGLNNQDDLDIAKIIVWLIVIRRRFLNNIERASINEN</sequence>
<comment type="caution">
    <text evidence="2">The sequence shown here is derived from an EMBL/GenBank/DDBJ whole genome shotgun (WGS) entry which is preliminary data.</text>
</comment>
<dbReference type="InterPro" id="IPR025382">
    <property type="entry name" value="Cap4-like_endonuclease_dom"/>
</dbReference>